<comment type="caution">
    <text evidence="2">The sequence shown here is derived from an EMBL/GenBank/DDBJ whole genome shotgun (WGS) entry which is preliminary data.</text>
</comment>
<evidence type="ECO:0008006" key="4">
    <source>
        <dbReference type="Google" id="ProtNLM"/>
    </source>
</evidence>
<reference evidence="2 3" key="1">
    <citation type="submission" date="2020-09" db="EMBL/GenBank/DDBJ databases">
        <title>De no assembly of potato wild relative species, Solanum commersonii.</title>
        <authorList>
            <person name="Cho K."/>
        </authorList>
    </citation>
    <scope>NUCLEOTIDE SEQUENCE [LARGE SCALE GENOMIC DNA]</scope>
    <source>
        <strain evidence="2">LZ3.2</strain>
        <tissue evidence="2">Leaf</tissue>
    </source>
</reference>
<dbReference type="AlphaFoldDB" id="A0A9J6A5W9"/>
<keyword evidence="3" id="KW-1185">Reference proteome</keyword>
<dbReference type="EMBL" id="JACXVP010000002">
    <property type="protein sequence ID" value="KAG5620038.1"/>
    <property type="molecule type" value="Genomic_DNA"/>
</dbReference>
<sequence>MGHLDQSVDVRASRLEATIPGIIERAITIALMPLRASIDALLVRVEICEKGQGATEDMRKDVDQLKSTDMSLIFGNVEIHDYPSANILAYSELPSTTARDDIRTDVAASESEAETNEDISMVGSSGAKVDETPGTDAQPDEVTEMQTSPQS</sequence>
<organism evidence="2 3">
    <name type="scientific">Solanum commersonii</name>
    <name type="common">Commerson's wild potato</name>
    <name type="synonym">Commerson's nightshade</name>
    <dbReference type="NCBI Taxonomy" id="4109"/>
    <lineage>
        <taxon>Eukaryota</taxon>
        <taxon>Viridiplantae</taxon>
        <taxon>Streptophyta</taxon>
        <taxon>Embryophyta</taxon>
        <taxon>Tracheophyta</taxon>
        <taxon>Spermatophyta</taxon>
        <taxon>Magnoliopsida</taxon>
        <taxon>eudicotyledons</taxon>
        <taxon>Gunneridae</taxon>
        <taxon>Pentapetalae</taxon>
        <taxon>asterids</taxon>
        <taxon>lamiids</taxon>
        <taxon>Solanales</taxon>
        <taxon>Solanaceae</taxon>
        <taxon>Solanoideae</taxon>
        <taxon>Solaneae</taxon>
        <taxon>Solanum</taxon>
    </lineage>
</organism>
<name>A0A9J6A5W9_SOLCO</name>
<proteinExistence type="predicted"/>
<accession>A0A9J6A5W9</accession>
<evidence type="ECO:0000313" key="3">
    <source>
        <dbReference type="Proteomes" id="UP000824120"/>
    </source>
</evidence>
<dbReference type="Proteomes" id="UP000824120">
    <property type="component" value="Chromosome 2"/>
</dbReference>
<gene>
    <name evidence="2" type="ORF">H5410_005256</name>
</gene>
<evidence type="ECO:0000256" key="1">
    <source>
        <dbReference type="SAM" id="MobiDB-lite"/>
    </source>
</evidence>
<feature type="region of interest" description="Disordered" evidence="1">
    <location>
        <begin position="99"/>
        <end position="151"/>
    </location>
</feature>
<protein>
    <recommendedName>
        <fullName evidence="4">Polyprotein protein</fullName>
    </recommendedName>
</protein>
<evidence type="ECO:0000313" key="2">
    <source>
        <dbReference type="EMBL" id="KAG5620038.1"/>
    </source>
</evidence>